<dbReference type="InterPro" id="IPR003172">
    <property type="entry name" value="ML_dom"/>
</dbReference>
<dbReference type="GO" id="GO:0015918">
    <property type="term" value="P:sterol transport"/>
    <property type="evidence" value="ECO:0007669"/>
    <property type="project" value="InterPro"/>
</dbReference>
<protein>
    <submittedName>
        <fullName evidence="6">Epididymal secretory protein E1</fullName>
    </submittedName>
</protein>
<dbReference type="STRING" id="407821.A0A087UDZ4"/>
<feature type="non-terminal residue" evidence="6">
    <location>
        <position position="152"/>
    </location>
</feature>
<dbReference type="SMART" id="SM00737">
    <property type="entry name" value="ML"/>
    <property type="match status" value="1"/>
</dbReference>
<dbReference type="Pfam" id="PF02221">
    <property type="entry name" value="E1_DerP2_DerF2"/>
    <property type="match status" value="1"/>
</dbReference>
<dbReference type="InterPro" id="IPR014756">
    <property type="entry name" value="Ig_E-set"/>
</dbReference>
<keyword evidence="7" id="KW-1185">Reference proteome</keyword>
<dbReference type="PANTHER" id="PTHR11306">
    <property type="entry name" value="NIEMANN PICK TYPE C2 PROTEIN NPC2-RELATED"/>
    <property type="match status" value="1"/>
</dbReference>
<dbReference type="SUPFAM" id="SSF81296">
    <property type="entry name" value="E set domains"/>
    <property type="match status" value="1"/>
</dbReference>
<evidence type="ECO:0000256" key="3">
    <source>
        <dbReference type="ARBA" id="ARBA00022525"/>
    </source>
</evidence>
<feature type="signal peptide" evidence="4">
    <location>
        <begin position="1"/>
        <end position="20"/>
    </location>
</feature>
<dbReference type="Gene3D" id="2.60.40.770">
    <property type="match status" value="1"/>
</dbReference>
<dbReference type="GO" id="GO:0005576">
    <property type="term" value="C:extracellular region"/>
    <property type="evidence" value="ECO:0007669"/>
    <property type="project" value="UniProtKB-SubCell"/>
</dbReference>
<dbReference type="AlphaFoldDB" id="A0A087UDZ4"/>
<evidence type="ECO:0000256" key="2">
    <source>
        <dbReference type="ARBA" id="ARBA00006370"/>
    </source>
</evidence>
<sequence>MDRLCTLFVLLTTAAHVCTPTKFRNCGSTADVNSVNISNCPDSMNVCPLIRDTDPNITIAFTSNSESKNVYAIARGILFNFNVVKLLISEPDGCKGGIVCPVQKRTSYAYITQLEVKNSYPRVPLTFRLSLKDDNWTNLVCVTIPCKVKGAS</sequence>
<keyword evidence="3" id="KW-0964">Secreted</keyword>
<dbReference type="GO" id="GO:0032934">
    <property type="term" value="F:sterol binding"/>
    <property type="evidence" value="ECO:0007669"/>
    <property type="project" value="InterPro"/>
</dbReference>
<gene>
    <name evidence="6" type="ORF">X975_22076</name>
</gene>
<accession>A0A087UDZ4</accession>
<dbReference type="EMBL" id="KK119392">
    <property type="protein sequence ID" value="KFM75583.1"/>
    <property type="molecule type" value="Genomic_DNA"/>
</dbReference>
<dbReference type="Proteomes" id="UP000054359">
    <property type="component" value="Unassembled WGS sequence"/>
</dbReference>
<name>A0A087UDZ4_STEMI</name>
<evidence type="ECO:0000313" key="7">
    <source>
        <dbReference type="Proteomes" id="UP000054359"/>
    </source>
</evidence>
<organism evidence="6 7">
    <name type="scientific">Stegodyphus mimosarum</name>
    <name type="common">African social velvet spider</name>
    <dbReference type="NCBI Taxonomy" id="407821"/>
    <lineage>
        <taxon>Eukaryota</taxon>
        <taxon>Metazoa</taxon>
        <taxon>Ecdysozoa</taxon>
        <taxon>Arthropoda</taxon>
        <taxon>Chelicerata</taxon>
        <taxon>Arachnida</taxon>
        <taxon>Araneae</taxon>
        <taxon>Araneomorphae</taxon>
        <taxon>Entelegynae</taxon>
        <taxon>Eresoidea</taxon>
        <taxon>Eresidae</taxon>
        <taxon>Stegodyphus</taxon>
    </lineage>
</organism>
<feature type="domain" description="MD-2-related lipid-recognition" evidence="5">
    <location>
        <begin position="23"/>
        <end position="146"/>
    </location>
</feature>
<evidence type="ECO:0000256" key="4">
    <source>
        <dbReference type="SAM" id="SignalP"/>
    </source>
</evidence>
<dbReference type="FunFam" id="2.60.40.770:FF:000001">
    <property type="entry name" value="NPC intracellular cholesterol transporter 2"/>
    <property type="match status" value="1"/>
</dbReference>
<keyword evidence="4" id="KW-0732">Signal</keyword>
<feature type="chain" id="PRO_5001830417" evidence="4">
    <location>
        <begin position="21"/>
        <end position="152"/>
    </location>
</feature>
<dbReference type="OrthoDB" id="4937502at2759"/>
<dbReference type="InterPro" id="IPR039670">
    <property type="entry name" value="NPC2-like"/>
</dbReference>
<proteinExistence type="inferred from homology"/>
<evidence type="ECO:0000256" key="1">
    <source>
        <dbReference type="ARBA" id="ARBA00004613"/>
    </source>
</evidence>
<evidence type="ECO:0000259" key="5">
    <source>
        <dbReference type="SMART" id="SM00737"/>
    </source>
</evidence>
<comment type="subcellular location">
    <subcellularLocation>
        <location evidence="1">Secreted</location>
    </subcellularLocation>
</comment>
<dbReference type="PANTHER" id="PTHR11306:SF68">
    <property type="entry name" value="NPC INTRACELLULAR CHOLESTEROL TRANSPORTER 2"/>
    <property type="match status" value="1"/>
</dbReference>
<dbReference type="OMA" id="EPCIFYS"/>
<comment type="similarity">
    <text evidence="2">Belongs to the NPC2 family.</text>
</comment>
<evidence type="ECO:0000313" key="6">
    <source>
        <dbReference type="EMBL" id="KFM75583.1"/>
    </source>
</evidence>
<reference evidence="6 7" key="1">
    <citation type="submission" date="2013-11" db="EMBL/GenBank/DDBJ databases">
        <title>Genome sequencing of Stegodyphus mimosarum.</title>
        <authorList>
            <person name="Bechsgaard J."/>
        </authorList>
    </citation>
    <scope>NUCLEOTIDE SEQUENCE [LARGE SCALE GENOMIC DNA]</scope>
</reference>